<evidence type="ECO:0000256" key="6">
    <source>
        <dbReference type="ARBA" id="ARBA00022692"/>
    </source>
</evidence>
<keyword evidence="13" id="KW-0998">Cell outer membrane</keyword>
<dbReference type="GO" id="GO:0015159">
    <property type="term" value="F:polysaccharide transmembrane transporter activity"/>
    <property type="evidence" value="ECO:0007669"/>
    <property type="project" value="InterPro"/>
</dbReference>
<dbReference type="GO" id="GO:0046930">
    <property type="term" value="C:pore complex"/>
    <property type="evidence" value="ECO:0007669"/>
    <property type="project" value="UniProtKB-KW"/>
</dbReference>
<dbReference type="AlphaFoldDB" id="A0A3B0V1X0"/>
<keyword evidence="11 15" id="KW-0472">Membrane</keyword>
<keyword evidence="15" id="KW-1133">Transmembrane helix</keyword>
<dbReference type="PROSITE" id="PS51257">
    <property type="entry name" value="PROKAR_LIPOPROTEIN"/>
    <property type="match status" value="1"/>
</dbReference>
<evidence type="ECO:0000256" key="13">
    <source>
        <dbReference type="ARBA" id="ARBA00023237"/>
    </source>
</evidence>
<keyword evidence="6 15" id="KW-0812">Transmembrane</keyword>
<accession>A0A3B0V1X0</accession>
<dbReference type="Gene3D" id="3.30.1950.10">
    <property type="entry name" value="wza like domain"/>
    <property type="match status" value="1"/>
</dbReference>
<dbReference type="Pfam" id="PF02563">
    <property type="entry name" value="Poly_export"/>
    <property type="match status" value="1"/>
</dbReference>
<evidence type="ECO:0000256" key="8">
    <source>
        <dbReference type="ARBA" id="ARBA00023047"/>
    </source>
</evidence>
<evidence type="ECO:0000256" key="15">
    <source>
        <dbReference type="SAM" id="Phobius"/>
    </source>
</evidence>
<keyword evidence="7" id="KW-0732">Signal</keyword>
<evidence type="ECO:0000256" key="2">
    <source>
        <dbReference type="ARBA" id="ARBA00009450"/>
    </source>
</evidence>
<proteinExistence type="inferred from homology"/>
<comment type="subcellular location">
    <subcellularLocation>
        <location evidence="1">Cell outer membrane</location>
        <topology evidence="1">Multi-pass membrane protein</topology>
    </subcellularLocation>
</comment>
<keyword evidence="12" id="KW-0564">Palmitate</keyword>
<feature type="domain" description="Polysaccharide export protein N-terminal" evidence="16">
    <location>
        <begin position="50"/>
        <end position="135"/>
    </location>
</feature>
<keyword evidence="3" id="KW-0813">Transport</keyword>
<keyword evidence="14" id="KW-0449">Lipoprotein</keyword>
<keyword evidence="5" id="KW-0762">Sugar transport</keyword>
<gene>
    <name evidence="18" type="ORF">MNBD_BACTEROID04-1462</name>
</gene>
<reference evidence="18" key="1">
    <citation type="submission" date="2018-06" db="EMBL/GenBank/DDBJ databases">
        <authorList>
            <person name="Zhirakovskaya E."/>
        </authorList>
    </citation>
    <scope>NUCLEOTIDE SEQUENCE</scope>
</reference>
<evidence type="ECO:0000256" key="3">
    <source>
        <dbReference type="ARBA" id="ARBA00022448"/>
    </source>
</evidence>
<evidence type="ECO:0000256" key="1">
    <source>
        <dbReference type="ARBA" id="ARBA00004571"/>
    </source>
</evidence>
<evidence type="ECO:0000256" key="14">
    <source>
        <dbReference type="ARBA" id="ARBA00023288"/>
    </source>
</evidence>
<dbReference type="InterPro" id="IPR003715">
    <property type="entry name" value="Poly_export_N"/>
</dbReference>
<evidence type="ECO:0000313" key="18">
    <source>
        <dbReference type="EMBL" id="VAW25966.1"/>
    </source>
</evidence>
<evidence type="ECO:0000256" key="10">
    <source>
        <dbReference type="ARBA" id="ARBA00023114"/>
    </source>
</evidence>
<evidence type="ECO:0000256" key="12">
    <source>
        <dbReference type="ARBA" id="ARBA00023139"/>
    </source>
</evidence>
<dbReference type="InterPro" id="IPR049712">
    <property type="entry name" value="Poly_export"/>
</dbReference>
<evidence type="ECO:0000259" key="17">
    <source>
        <dbReference type="Pfam" id="PF22461"/>
    </source>
</evidence>
<sequence length="253" mass="27579">MQMKNIFFKYLTILSVVFTITSCVSTKKIVYFQDDDGVIGNETVVAFEPKIQVGDMLRIYVSAIDTEAATPFNLYESSGATSTKLLTYLVDIDGNINFPVLGKIKVAGFTNKQITNNLSQLLGSYIKNPVVNVRLINFKVTVLGEVNSPGTYTVPNERISILGAIGLAGDLSIQGKRKTVVIVREEEGKRKLITLDLSSKKILSSPYFYLAQNDVIYVEPNKAKINSSAVGANAGIIISSISTVISLIAILTR</sequence>
<keyword evidence="10" id="KW-0626">Porin</keyword>
<dbReference type="GO" id="GO:0009279">
    <property type="term" value="C:cell outer membrane"/>
    <property type="evidence" value="ECO:0007669"/>
    <property type="project" value="UniProtKB-SubCell"/>
</dbReference>
<evidence type="ECO:0000259" key="16">
    <source>
        <dbReference type="Pfam" id="PF02563"/>
    </source>
</evidence>
<comment type="similarity">
    <text evidence="2">Belongs to the BexD/CtrA/VexA family.</text>
</comment>
<dbReference type="GO" id="GO:0006811">
    <property type="term" value="P:monoatomic ion transport"/>
    <property type="evidence" value="ECO:0007669"/>
    <property type="project" value="UniProtKB-KW"/>
</dbReference>
<protein>
    <submittedName>
        <fullName evidence="18">Polysaccharide export outer membrane protein</fullName>
    </submittedName>
</protein>
<evidence type="ECO:0000256" key="4">
    <source>
        <dbReference type="ARBA" id="ARBA00022452"/>
    </source>
</evidence>
<feature type="domain" description="SLBB" evidence="17">
    <location>
        <begin position="139"/>
        <end position="218"/>
    </location>
</feature>
<dbReference type="EMBL" id="UOER01000537">
    <property type="protein sequence ID" value="VAW25966.1"/>
    <property type="molecule type" value="Genomic_DNA"/>
</dbReference>
<keyword evidence="9" id="KW-0406">Ion transport</keyword>
<evidence type="ECO:0000256" key="5">
    <source>
        <dbReference type="ARBA" id="ARBA00022597"/>
    </source>
</evidence>
<dbReference type="Pfam" id="PF22461">
    <property type="entry name" value="SLBB_2"/>
    <property type="match status" value="1"/>
</dbReference>
<dbReference type="PANTHER" id="PTHR33619:SF3">
    <property type="entry name" value="POLYSACCHARIDE EXPORT PROTEIN GFCE-RELATED"/>
    <property type="match status" value="1"/>
</dbReference>
<organism evidence="18">
    <name type="scientific">hydrothermal vent metagenome</name>
    <dbReference type="NCBI Taxonomy" id="652676"/>
    <lineage>
        <taxon>unclassified sequences</taxon>
        <taxon>metagenomes</taxon>
        <taxon>ecological metagenomes</taxon>
    </lineage>
</organism>
<dbReference type="Gene3D" id="3.10.560.10">
    <property type="entry name" value="Outer membrane lipoprotein wza domain like"/>
    <property type="match status" value="2"/>
</dbReference>
<keyword evidence="4" id="KW-1134">Transmembrane beta strand</keyword>
<keyword evidence="8" id="KW-0625">Polysaccharide transport</keyword>
<evidence type="ECO:0000256" key="11">
    <source>
        <dbReference type="ARBA" id="ARBA00023136"/>
    </source>
</evidence>
<dbReference type="GO" id="GO:0015288">
    <property type="term" value="F:porin activity"/>
    <property type="evidence" value="ECO:0007669"/>
    <property type="project" value="UniProtKB-KW"/>
</dbReference>
<feature type="transmembrane region" description="Helical" evidence="15">
    <location>
        <begin position="230"/>
        <end position="251"/>
    </location>
</feature>
<name>A0A3B0V1X0_9ZZZZ</name>
<dbReference type="PANTHER" id="PTHR33619">
    <property type="entry name" value="POLYSACCHARIDE EXPORT PROTEIN GFCE-RELATED"/>
    <property type="match status" value="1"/>
</dbReference>
<evidence type="ECO:0000256" key="7">
    <source>
        <dbReference type="ARBA" id="ARBA00022729"/>
    </source>
</evidence>
<dbReference type="InterPro" id="IPR054765">
    <property type="entry name" value="SLBB_dom"/>
</dbReference>
<evidence type="ECO:0000256" key="9">
    <source>
        <dbReference type="ARBA" id="ARBA00023065"/>
    </source>
</evidence>